<evidence type="ECO:0000313" key="3">
    <source>
        <dbReference type="EMBL" id="MTV53245.1"/>
    </source>
</evidence>
<dbReference type="RefSeq" id="WP_155470557.1">
    <property type="nucleotide sequence ID" value="NZ_WNKZ01000024.1"/>
</dbReference>
<feature type="non-terminal residue" evidence="3">
    <location>
        <position position="1"/>
    </location>
</feature>
<dbReference type="SMART" id="SM00028">
    <property type="entry name" value="TPR"/>
    <property type="match status" value="4"/>
</dbReference>
<dbReference type="InterPro" id="IPR019734">
    <property type="entry name" value="TPR_rpt"/>
</dbReference>
<gene>
    <name evidence="3" type="ORF">GM672_10925</name>
</gene>
<dbReference type="EMBL" id="WNKZ01000024">
    <property type="protein sequence ID" value="MTV53245.1"/>
    <property type="molecule type" value="Genomic_DNA"/>
</dbReference>
<evidence type="ECO:0000313" key="4">
    <source>
        <dbReference type="Proteomes" id="UP000430634"/>
    </source>
</evidence>
<dbReference type="OrthoDB" id="5406098at2"/>
<comment type="caution">
    <text evidence="3">The sequence shown here is derived from an EMBL/GenBank/DDBJ whole genome shotgun (WGS) entry which is preliminary data.</text>
</comment>
<feature type="compositionally biased region" description="Pro residues" evidence="2">
    <location>
        <begin position="9"/>
        <end position="21"/>
    </location>
</feature>
<feature type="region of interest" description="Disordered" evidence="2">
    <location>
        <begin position="1"/>
        <end position="21"/>
    </location>
</feature>
<dbReference type="InterPro" id="IPR011990">
    <property type="entry name" value="TPR-like_helical_dom_sf"/>
</dbReference>
<dbReference type="Pfam" id="PF14559">
    <property type="entry name" value="TPR_19"/>
    <property type="match status" value="1"/>
</dbReference>
<dbReference type="PANTHER" id="PTHR44216:SF3">
    <property type="entry name" value="PROTEIN O-MANNOSYL-TRANSFERASE TMTC2"/>
    <property type="match status" value="1"/>
</dbReference>
<evidence type="ECO:0000256" key="2">
    <source>
        <dbReference type="SAM" id="MobiDB-lite"/>
    </source>
</evidence>
<feature type="repeat" description="TPR" evidence="1">
    <location>
        <begin position="219"/>
        <end position="252"/>
    </location>
</feature>
<proteinExistence type="predicted"/>
<keyword evidence="1" id="KW-0802">TPR repeat</keyword>
<dbReference type="GO" id="GO:0035269">
    <property type="term" value="P:protein O-linked glycosylation via mannose"/>
    <property type="evidence" value="ECO:0007669"/>
    <property type="project" value="TreeGrafter"/>
</dbReference>
<reference evidence="3 4" key="1">
    <citation type="submission" date="2019-11" db="EMBL/GenBank/DDBJ databases">
        <title>Type strains purchased from KCTC, JCM and DSMZ.</title>
        <authorList>
            <person name="Lu H."/>
        </authorList>
    </citation>
    <scope>NUCLEOTIDE SEQUENCE [LARGE SCALE GENOMIC DNA]</scope>
    <source>
        <strain evidence="3 4">KCTC 52429</strain>
    </source>
</reference>
<dbReference type="AlphaFoldDB" id="A0A6I3SX52"/>
<name>A0A6I3SX52_9BURK</name>
<dbReference type="InterPro" id="IPR052384">
    <property type="entry name" value="TMTC_O-mannosyltransferase"/>
</dbReference>
<dbReference type="PROSITE" id="PS50005">
    <property type="entry name" value="TPR"/>
    <property type="match status" value="1"/>
</dbReference>
<dbReference type="SUPFAM" id="SSF48452">
    <property type="entry name" value="TPR-like"/>
    <property type="match status" value="1"/>
</dbReference>
<protein>
    <submittedName>
        <fullName evidence="3">Tetratricopeptide repeat protein</fullName>
    </submittedName>
</protein>
<accession>A0A6I3SX52</accession>
<evidence type="ECO:0000256" key="1">
    <source>
        <dbReference type="PROSITE-ProRule" id="PRU00339"/>
    </source>
</evidence>
<dbReference type="Proteomes" id="UP000430634">
    <property type="component" value="Unassembled WGS sequence"/>
</dbReference>
<dbReference type="Pfam" id="PF13432">
    <property type="entry name" value="TPR_16"/>
    <property type="match status" value="1"/>
</dbReference>
<dbReference type="Gene3D" id="1.25.40.10">
    <property type="entry name" value="Tetratricopeptide repeat domain"/>
    <property type="match status" value="2"/>
</dbReference>
<feature type="region of interest" description="Disordered" evidence="2">
    <location>
        <begin position="36"/>
        <end position="90"/>
    </location>
</feature>
<dbReference type="GO" id="GO:0000030">
    <property type="term" value="F:mannosyltransferase activity"/>
    <property type="evidence" value="ECO:0007669"/>
    <property type="project" value="TreeGrafter"/>
</dbReference>
<organism evidence="3 4">
    <name type="scientific">Pseudoduganella buxea</name>
    <dbReference type="NCBI Taxonomy" id="1949069"/>
    <lineage>
        <taxon>Bacteria</taxon>
        <taxon>Pseudomonadati</taxon>
        <taxon>Pseudomonadota</taxon>
        <taxon>Betaproteobacteria</taxon>
        <taxon>Burkholderiales</taxon>
        <taxon>Oxalobacteraceae</taxon>
        <taxon>Telluria group</taxon>
        <taxon>Pseudoduganella</taxon>
    </lineage>
</organism>
<feature type="compositionally biased region" description="Low complexity" evidence="2">
    <location>
        <begin position="36"/>
        <end position="46"/>
    </location>
</feature>
<dbReference type="PANTHER" id="PTHR44216">
    <property type="entry name" value="PROTEIN O-MANNOSYL-TRANSFERASE TMTC2"/>
    <property type="match status" value="1"/>
</dbReference>
<sequence>AAPAAVTPVAPPAPAAPVPSAPPAVVAAVPVVPPASAAPVTAVPPSVEREPVVATPEPVNVAPRPVSQRERPAPRQAPAEPKSAPAERVPARVDTEALRTGVTQAWASAPPASSQGQAENGYRRALVLLQDGRLAEGIATLEQALFVYPRHEAARQTVAGLLLEQGRNDEASRHLQLGLGLNPNQPQMAMLLARLQLEHHGAAAVETLRRTLPHASANADYLGFLAAALQRQRRHREAIEQYDAALRLLPQNGVWWMGLGISLQAEGRKTEARAAFTRAKQAGLSPELQGFVERSLGQLN</sequence>